<gene>
    <name evidence="2" type="ORF">A0H81_14834</name>
</gene>
<protein>
    <submittedName>
        <fullName evidence="2">Uncharacterized protein</fullName>
    </submittedName>
</protein>
<dbReference type="Proteomes" id="UP000092993">
    <property type="component" value="Unassembled WGS sequence"/>
</dbReference>
<dbReference type="EMBL" id="LUGG01000052">
    <property type="protein sequence ID" value="OBZ65187.1"/>
    <property type="molecule type" value="Genomic_DNA"/>
</dbReference>
<keyword evidence="3" id="KW-1185">Reference proteome</keyword>
<dbReference type="PANTHER" id="PTHR33050:SF7">
    <property type="entry name" value="RIBONUCLEASE H"/>
    <property type="match status" value="1"/>
</dbReference>
<proteinExistence type="predicted"/>
<name>A0A1C7LML7_GRIFR</name>
<sequence length="379" mass="40521">MVGWTIVAESPGRMTGETLDDSAITTPHPYSLFRAAHGNSALPCAPSASADTSTTSSPAGPTSHGTGSDRAVVAMPPAASSIPRASSSVPTGSAQAAVRPQMPNTSTSAPAAGRQITELTAVLSLRQHQAFTPLQPDEWGHFLENAGLLPRYPNLLRSLRTGFIVGIPPIIRTVTPDNGPSIKMHEQEFLCIIEHELSVGRYLGPLSRAEVEILVGPFQSSPLSLIPKTEAGKLRLIQNFSFPKVPTLSHSSINSAIDSSDYPCTWGTFTTFCLVLSRLPPGSQGAVRDVAEAYRNLPLAASQWPGAVVRIADGDLFVIDTSASFGLRPNAGVYGNVDDAACDIFRAAGIGPISKWVDDHVFIRIRREFIAEYNQRRLE</sequence>
<reference evidence="2 3" key="1">
    <citation type="submission" date="2016-03" db="EMBL/GenBank/DDBJ databases">
        <title>Whole genome sequencing of Grifola frondosa 9006-11.</title>
        <authorList>
            <person name="Min B."/>
            <person name="Park H."/>
            <person name="Kim J.-G."/>
            <person name="Cho H."/>
            <person name="Oh Y.-L."/>
            <person name="Kong W.-S."/>
            <person name="Choi I.-G."/>
        </authorList>
    </citation>
    <scope>NUCLEOTIDE SEQUENCE [LARGE SCALE GENOMIC DNA]</scope>
    <source>
        <strain evidence="2 3">9006-11</strain>
    </source>
</reference>
<evidence type="ECO:0000313" key="3">
    <source>
        <dbReference type="Proteomes" id="UP000092993"/>
    </source>
</evidence>
<dbReference type="PANTHER" id="PTHR33050">
    <property type="entry name" value="REVERSE TRANSCRIPTASE DOMAIN-CONTAINING PROTEIN"/>
    <property type="match status" value="1"/>
</dbReference>
<evidence type="ECO:0000256" key="1">
    <source>
        <dbReference type="SAM" id="MobiDB-lite"/>
    </source>
</evidence>
<accession>A0A1C7LML7</accession>
<dbReference type="InterPro" id="IPR052055">
    <property type="entry name" value="Hepadnavirus_pol/RT"/>
</dbReference>
<feature type="region of interest" description="Disordered" evidence="1">
    <location>
        <begin position="44"/>
        <end position="111"/>
    </location>
</feature>
<dbReference type="STRING" id="5627.A0A1C7LML7"/>
<dbReference type="OrthoDB" id="3267267at2759"/>
<organism evidence="2 3">
    <name type="scientific">Grifola frondosa</name>
    <name type="common">Maitake</name>
    <name type="synonym">Polyporus frondosus</name>
    <dbReference type="NCBI Taxonomy" id="5627"/>
    <lineage>
        <taxon>Eukaryota</taxon>
        <taxon>Fungi</taxon>
        <taxon>Dikarya</taxon>
        <taxon>Basidiomycota</taxon>
        <taxon>Agaricomycotina</taxon>
        <taxon>Agaricomycetes</taxon>
        <taxon>Polyporales</taxon>
        <taxon>Grifolaceae</taxon>
        <taxon>Grifola</taxon>
    </lineage>
</organism>
<dbReference type="OMA" id="CEMNIPE"/>
<dbReference type="AlphaFoldDB" id="A0A1C7LML7"/>
<feature type="compositionally biased region" description="Low complexity" evidence="1">
    <location>
        <begin position="45"/>
        <end position="90"/>
    </location>
</feature>
<comment type="caution">
    <text evidence="2">The sequence shown here is derived from an EMBL/GenBank/DDBJ whole genome shotgun (WGS) entry which is preliminary data.</text>
</comment>
<evidence type="ECO:0000313" key="2">
    <source>
        <dbReference type="EMBL" id="OBZ65187.1"/>
    </source>
</evidence>
<feature type="region of interest" description="Disordered" evidence="1">
    <location>
        <begin position="1"/>
        <end position="22"/>
    </location>
</feature>